<protein>
    <submittedName>
        <fullName evidence="2">DUF4249 domain-containing protein</fullName>
    </submittedName>
</protein>
<reference evidence="2" key="2">
    <citation type="journal article" date="2024" name="Antonie Van Leeuwenhoek">
        <title>Roseihalotalea indica gen. nov., sp. nov., a halophilic Bacteroidetes from mesopelagic Southwest Indian Ocean with higher carbohydrate metabolic potential.</title>
        <authorList>
            <person name="Chen B."/>
            <person name="Zhang M."/>
            <person name="Lin D."/>
            <person name="Ye J."/>
            <person name="Tang K."/>
        </authorList>
    </citation>
    <scope>NUCLEOTIDE SEQUENCE</scope>
    <source>
        <strain evidence="2">TK19036</strain>
    </source>
</reference>
<gene>
    <name evidence="2" type="ORF">K4G66_26120</name>
</gene>
<feature type="signal peptide" evidence="1">
    <location>
        <begin position="1"/>
        <end position="17"/>
    </location>
</feature>
<evidence type="ECO:0000256" key="1">
    <source>
        <dbReference type="SAM" id="SignalP"/>
    </source>
</evidence>
<sequence length="328" mass="38111">MKKSLLLLLALVSFFMACETVVEVELPEQVPKLVPYAIVEADCTFIVRLSQSQSILSQQDVQFVPDAEILLYQDENEVDRLEPYGEDPELGIYQTSFRPSSGHTYTLKINKAGFSPVEAQTYLEPAVPIQTLRYDTVQYTYGYQDESGNYSEKTGTRLDEVWLTFKDRPEEDNYYEISVLQYEDRFVSEQQENGEYIITDTIATLLPQQITSEDPAVKDDSFFEDDDDWGDYSLFFTDELFAGKEYTIKFSMFLPSYYTRYNEQSPEYFIVLRNLNRDYYLYRKSYELQNETEDNPFAEPVPVFNNIEGGYGIFAGFSSDTETILLEE</sequence>
<dbReference type="PROSITE" id="PS51257">
    <property type="entry name" value="PROKAR_LIPOPROTEIN"/>
    <property type="match status" value="1"/>
</dbReference>
<organism evidence="2">
    <name type="scientific">Roseihalotalea indica</name>
    <dbReference type="NCBI Taxonomy" id="2867963"/>
    <lineage>
        <taxon>Bacteria</taxon>
        <taxon>Pseudomonadati</taxon>
        <taxon>Bacteroidota</taxon>
        <taxon>Cytophagia</taxon>
        <taxon>Cytophagales</taxon>
        <taxon>Catalimonadaceae</taxon>
        <taxon>Roseihalotalea</taxon>
    </lineage>
</organism>
<name>A0AA49GKM7_9BACT</name>
<dbReference type="EMBL" id="CP120682">
    <property type="protein sequence ID" value="WKN35848.1"/>
    <property type="molecule type" value="Genomic_DNA"/>
</dbReference>
<feature type="chain" id="PRO_5041256293" evidence="1">
    <location>
        <begin position="18"/>
        <end position="328"/>
    </location>
</feature>
<dbReference type="AlphaFoldDB" id="A0AA49GKM7"/>
<evidence type="ECO:0000313" key="2">
    <source>
        <dbReference type="EMBL" id="WKN35848.1"/>
    </source>
</evidence>
<reference evidence="2" key="1">
    <citation type="journal article" date="2023" name="Comput. Struct. Biotechnol. J.">
        <title>Discovery of a novel marine Bacteroidetes with a rich repertoire of carbohydrate-active enzymes.</title>
        <authorList>
            <person name="Chen B."/>
            <person name="Liu G."/>
            <person name="Chen Q."/>
            <person name="Wang H."/>
            <person name="Liu L."/>
            <person name="Tang K."/>
        </authorList>
    </citation>
    <scope>NUCLEOTIDE SEQUENCE</scope>
    <source>
        <strain evidence="2">TK19036</strain>
    </source>
</reference>
<accession>A0AA49GKM7</accession>
<keyword evidence="1" id="KW-0732">Signal</keyword>
<proteinExistence type="predicted"/>